<dbReference type="GO" id="GO:0001018">
    <property type="term" value="F:mitochondrial promoter sequence-specific DNA binding"/>
    <property type="evidence" value="ECO:0000318"/>
    <property type="project" value="GO_Central"/>
</dbReference>
<feature type="domain" description="DNA-directed RNA polymerase C-terminal" evidence="9">
    <location>
        <begin position="80"/>
        <end position="254"/>
    </location>
</feature>
<dbReference type="PROSITE" id="PS00900">
    <property type="entry name" value="RNA_POL_PHAGE_1"/>
    <property type="match status" value="1"/>
</dbReference>
<keyword evidence="7" id="KW-0804">Transcription</keyword>
<dbReference type="Proteomes" id="UP000000305">
    <property type="component" value="Unassembled WGS sequence"/>
</dbReference>
<dbReference type="Gene3D" id="1.10.287.280">
    <property type="match status" value="1"/>
</dbReference>
<dbReference type="Pfam" id="PF00940">
    <property type="entry name" value="RNA_pol"/>
    <property type="match status" value="1"/>
</dbReference>
<evidence type="ECO:0000313" key="10">
    <source>
        <dbReference type="EMBL" id="EFX65282.1"/>
    </source>
</evidence>
<dbReference type="GO" id="GO:0006390">
    <property type="term" value="P:mitochondrial transcription"/>
    <property type="evidence" value="ECO:0000318"/>
    <property type="project" value="GO_Central"/>
</dbReference>
<protein>
    <recommendedName>
        <fullName evidence="2">DNA-directed RNA polymerase</fullName>
        <ecNumber evidence="2">2.7.7.6</ecNumber>
    </recommendedName>
</protein>
<dbReference type="GO" id="GO:0003899">
    <property type="term" value="F:DNA-directed RNA polymerase activity"/>
    <property type="evidence" value="ECO:0000318"/>
    <property type="project" value="GO_Central"/>
</dbReference>
<dbReference type="EC" id="2.7.7.6" evidence="2"/>
<comment type="similarity">
    <text evidence="1">Belongs to the phage and mitochondrial RNA polymerase family.</text>
</comment>
<dbReference type="OrthoDB" id="276422at2759"/>
<comment type="catalytic activity">
    <reaction evidence="8">
        <text>RNA(n) + a ribonucleoside 5'-triphosphate = RNA(n+1) + diphosphate</text>
        <dbReference type="Rhea" id="RHEA:21248"/>
        <dbReference type="Rhea" id="RHEA-COMP:14527"/>
        <dbReference type="Rhea" id="RHEA-COMP:17342"/>
        <dbReference type="ChEBI" id="CHEBI:33019"/>
        <dbReference type="ChEBI" id="CHEBI:61557"/>
        <dbReference type="ChEBI" id="CHEBI:140395"/>
        <dbReference type="EC" id="2.7.7.6"/>
    </reaction>
</comment>
<keyword evidence="4" id="KW-0808">Transferase</keyword>
<name>E9HSK9_DAPPU</name>
<dbReference type="Gene3D" id="1.10.150.20">
    <property type="entry name" value="5' to 3' exonuclease, C-terminal subdomain"/>
    <property type="match status" value="1"/>
</dbReference>
<evidence type="ECO:0000313" key="11">
    <source>
        <dbReference type="Proteomes" id="UP000000305"/>
    </source>
</evidence>
<dbReference type="InterPro" id="IPR046950">
    <property type="entry name" value="DNA-dir_Rpol_C_phage-type"/>
</dbReference>
<organism evidence="10 11">
    <name type="scientific">Daphnia pulex</name>
    <name type="common">Water flea</name>
    <dbReference type="NCBI Taxonomy" id="6669"/>
    <lineage>
        <taxon>Eukaryota</taxon>
        <taxon>Metazoa</taxon>
        <taxon>Ecdysozoa</taxon>
        <taxon>Arthropoda</taxon>
        <taxon>Crustacea</taxon>
        <taxon>Branchiopoda</taxon>
        <taxon>Diplostraca</taxon>
        <taxon>Cladocera</taxon>
        <taxon>Anomopoda</taxon>
        <taxon>Daphniidae</taxon>
        <taxon>Daphnia</taxon>
    </lineage>
</organism>
<evidence type="ECO:0000259" key="9">
    <source>
        <dbReference type="Pfam" id="PF00940"/>
    </source>
</evidence>
<evidence type="ECO:0000256" key="5">
    <source>
        <dbReference type="ARBA" id="ARBA00022695"/>
    </source>
</evidence>
<evidence type="ECO:0000256" key="6">
    <source>
        <dbReference type="ARBA" id="ARBA00022946"/>
    </source>
</evidence>
<gene>
    <name evidence="10" type="ORF">DAPPUDRAFT_264936</name>
</gene>
<keyword evidence="11" id="KW-1185">Reference proteome</keyword>
<accession>E9HSK9</accession>
<evidence type="ECO:0000256" key="3">
    <source>
        <dbReference type="ARBA" id="ARBA00022478"/>
    </source>
</evidence>
<keyword evidence="6" id="KW-0809">Transit peptide</keyword>
<dbReference type="GO" id="GO:0034245">
    <property type="term" value="C:mitochondrial DNA-directed RNA polymerase complex"/>
    <property type="evidence" value="ECO:0000318"/>
    <property type="project" value="GO_Central"/>
</dbReference>
<evidence type="ECO:0000256" key="8">
    <source>
        <dbReference type="ARBA" id="ARBA00048552"/>
    </source>
</evidence>
<dbReference type="STRING" id="6669.E9HSK9"/>
<dbReference type="AlphaFoldDB" id="E9HSK9"/>
<evidence type="ECO:0000256" key="7">
    <source>
        <dbReference type="ARBA" id="ARBA00023163"/>
    </source>
</evidence>
<dbReference type="SUPFAM" id="SSF56672">
    <property type="entry name" value="DNA/RNA polymerases"/>
    <property type="match status" value="1"/>
</dbReference>
<dbReference type="InParanoid" id="E9HSK9"/>
<evidence type="ECO:0000256" key="4">
    <source>
        <dbReference type="ARBA" id="ARBA00022679"/>
    </source>
</evidence>
<dbReference type="PhylomeDB" id="E9HSK9"/>
<keyword evidence="5" id="KW-0548">Nucleotidyltransferase</keyword>
<reference evidence="10 11" key="1">
    <citation type="journal article" date="2011" name="Science">
        <title>The ecoresponsive genome of Daphnia pulex.</title>
        <authorList>
            <person name="Colbourne J.K."/>
            <person name="Pfrender M.E."/>
            <person name="Gilbert D."/>
            <person name="Thomas W.K."/>
            <person name="Tucker A."/>
            <person name="Oakley T.H."/>
            <person name="Tokishita S."/>
            <person name="Aerts A."/>
            <person name="Arnold G.J."/>
            <person name="Basu M.K."/>
            <person name="Bauer D.J."/>
            <person name="Caceres C.E."/>
            <person name="Carmel L."/>
            <person name="Casola C."/>
            <person name="Choi J.H."/>
            <person name="Detter J.C."/>
            <person name="Dong Q."/>
            <person name="Dusheyko S."/>
            <person name="Eads B.D."/>
            <person name="Frohlich T."/>
            <person name="Geiler-Samerotte K.A."/>
            <person name="Gerlach D."/>
            <person name="Hatcher P."/>
            <person name="Jogdeo S."/>
            <person name="Krijgsveld J."/>
            <person name="Kriventseva E.V."/>
            <person name="Kultz D."/>
            <person name="Laforsch C."/>
            <person name="Lindquist E."/>
            <person name="Lopez J."/>
            <person name="Manak J.R."/>
            <person name="Muller J."/>
            <person name="Pangilinan J."/>
            <person name="Patwardhan R.P."/>
            <person name="Pitluck S."/>
            <person name="Pritham E.J."/>
            <person name="Rechtsteiner A."/>
            <person name="Rho M."/>
            <person name="Rogozin I.B."/>
            <person name="Sakarya O."/>
            <person name="Salamov A."/>
            <person name="Schaack S."/>
            <person name="Shapiro H."/>
            <person name="Shiga Y."/>
            <person name="Skalitzky C."/>
            <person name="Smith Z."/>
            <person name="Souvorov A."/>
            <person name="Sung W."/>
            <person name="Tang Z."/>
            <person name="Tsuchiya D."/>
            <person name="Tu H."/>
            <person name="Vos H."/>
            <person name="Wang M."/>
            <person name="Wolf Y.I."/>
            <person name="Yamagata H."/>
            <person name="Yamada T."/>
            <person name="Ye Y."/>
            <person name="Shaw J.R."/>
            <person name="Andrews J."/>
            <person name="Crease T.J."/>
            <person name="Tang H."/>
            <person name="Lucas S.M."/>
            <person name="Robertson H.M."/>
            <person name="Bork P."/>
            <person name="Koonin E.V."/>
            <person name="Zdobnov E.M."/>
            <person name="Grigoriev I.V."/>
            <person name="Lynch M."/>
            <person name="Boore J.L."/>
        </authorList>
    </citation>
    <scope>NUCLEOTIDE SEQUENCE [LARGE SCALE GENOMIC DNA]</scope>
</reference>
<dbReference type="EMBL" id="GL732753">
    <property type="protein sequence ID" value="EFX65282.1"/>
    <property type="molecule type" value="Genomic_DNA"/>
</dbReference>
<dbReference type="InterPro" id="IPR002092">
    <property type="entry name" value="DNA-dir_Rpol_phage-type"/>
</dbReference>
<dbReference type="OMA" id="ESETTIC"/>
<dbReference type="Gene3D" id="3.30.70.370">
    <property type="match status" value="1"/>
</dbReference>
<proteinExistence type="inferred from homology"/>
<dbReference type="HOGENOM" id="CLU_003364_3_1_1"/>
<dbReference type="PANTHER" id="PTHR10102:SF0">
    <property type="entry name" value="DNA-DIRECTED RNA POLYMERASE, MITOCHONDRIAL"/>
    <property type="match status" value="1"/>
</dbReference>
<dbReference type="FunFam" id="1.10.287.280:FF:000001">
    <property type="entry name" value="DNA-directed RNA polymerase"/>
    <property type="match status" value="1"/>
</dbReference>
<sequence>MAQSKELHIPQPPSALAIPSPVAAEADGSHKVKAYRDRIAFKRQKAEIKRSRGRVYPCSPHLTHLSHDMARSLLFFAQGKPLGADGFNWLKLHVINLTGTKKREPISERHAYAEKIMPEILDSADNPLTGRQWWVNSDEPWQTLAACMEVANALRCPEGPEAYGCHLPIHQDGSCNGLQHYAALGRDTVGAESVNLTPTDRPQDVYSNVANLVERERSKDAANNVEIAQLLAGLINRKIIKQTVITTVYGVTRFTSAKDIQDWFTESAKLISTVAGESVEWITPIGLPVVQSYNNNPYEAINSNIDRIAIKQRNAFPPNFIHSSDSSHMMLTALYCQRKGITFASIHDCFWTHPCTVAEMNKICRQQFVSLHSQPILEDLSKFLVSQFAVRASGADAAC</sequence>
<dbReference type="KEGG" id="dpx:DAPPUDRAFT_264936"/>
<dbReference type="GO" id="GO:0071897">
    <property type="term" value="P:DNA biosynthetic process"/>
    <property type="evidence" value="ECO:0007669"/>
    <property type="project" value="UniProtKB-ARBA"/>
</dbReference>
<dbReference type="PANTHER" id="PTHR10102">
    <property type="entry name" value="DNA-DIRECTED RNA POLYMERASE, MITOCHONDRIAL"/>
    <property type="match status" value="1"/>
</dbReference>
<keyword evidence="3" id="KW-0240">DNA-directed RNA polymerase</keyword>
<dbReference type="InterPro" id="IPR043502">
    <property type="entry name" value="DNA/RNA_pol_sf"/>
</dbReference>
<evidence type="ECO:0000256" key="2">
    <source>
        <dbReference type="ARBA" id="ARBA00012418"/>
    </source>
</evidence>
<evidence type="ECO:0000256" key="1">
    <source>
        <dbReference type="ARBA" id="ARBA00009493"/>
    </source>
</evidence>
<dbReference type="eggNOG" id="KOG1038">
    <property type="taxonomic scope" value="Eukaryota"/>
</dbReference>